<dbReference type="InterPro" id="IPR051532">
    <property type="entry name" value="Ester_Hydrolysis_Enzymes"/>
</dbReference>
<dbReference type="Proteomes" id="UP000006238">
    <property type="component" value="Unassembled WGS sequence"/>
</dbReference>
<evidence type="ECO:0000256" key="1">
    <source>
        <dbReference type="SAM" id="MobiDB-lite"/>
    </source>
</evidence>
<dbReference type="Gene3D" id="3.40.50.1110">
    <property type="entry name" value="SGNH hydrolase"/>
    <property type="match status" value="1"/>
</dbReference>
<name>D4S1P9_9FIRM</name>
<evidence type="ECO:0000259" key="2">
    <source>
        <dbReference type="Pfam" id="PF13472"/>
    </source>
</evidence>
<dbReference type="STRING" id="45851.BHV86_08250"/>
<dbReference type="GeneID" id="98917851"/>
<feature type="domain" description="SGNH hydrolase-type esterase" evidence="2">
    <location>
        <begin position="176"/>
        <end position="307"/>
    </location>
</feature>
<accession>D4S1P9</accession>
<dbReference type="EMBL" id="ABWN01000035">
    <property type="protein sequence ID" value="EFF67797.1"/>
    <property type="molecule type" value="Genomic_DNA"/>
</dbReference>
<proteinExistence type="predicted"/>
<dbReference type="HOGENOM" id="CLU_867867_0_0_9"/>
<dbReference type="SUPFAM" id="SSF52266">
    <property type="entry name" value="SGNH hydrolase"/>
    <property type="match status" value="1"/>
</dbReference>
<feature type="region of interest" description="Disordered" evidence="1">
    <location>
        <begin position="58"/>
        <end position="110"/>
    </location>
</feature>
<feature type="compositionally biased region" description="Low complexity" evidence="1">
    <location>
        <begin position="67"/>
        <end position="79"/>
    </location>
</feature>
<dbReference type="InterPro" id="IPR036514">
    <property type="entry name" value="SGNH_hydro_sf"/>
</dbReference>
<dbReference type="AlphaFoldDB" id="D4S1P9"/>
<dbReference type="InterPro" id="IPR013830">
    <property type="entry name" value="SGNH_hydro"/>
</dbReference>
<dbReference type="PANTHER" id="PTHR30383">
    <property type="entry name" value="THIOESTERASE 1/PROTEASE 1/LYSOPHOSPHOLIPASE L1"/>
    <property type="match status" value="1"/>
</dbReference>
<protein>
    <submittedName>
        <fullName evidence="3">GDSL-like protein</fullName>
    </submittedName>
</protein>
<organism evidence="3 4">
    <name type="scientific">Eshraghiella crossota DSM 2876</name>
    <dbReference type="NCBI Taxonomy" id="511680"/>
    <lineage>
        <taxon>Bacteria</taxon>
        <taxon>Bacillati</taxon>
        <taxon>Bacillota</taxon>
        <taxon>Clostridia</taxon>
        <taxon>Lachnospirales</taxon>
        <taxon>Lachnospiraceae</taxon>
        <taxon>Eshraghiella</taxon>
    </lineage>
</organism>
<dbReference type="RefSeq" id="WP_005603955.1">
    <property type="nucleotide sequence ID" value="NZ_GG663524.1"/>
</dbReference>
<keyword evidence="4" id="KW-1185">Reference proteome</keyword>
<feature type="compositionally biased region" description="Polar residues" evidence="1">
    <location>
        <begin position="80"/>
        <end position="98"/>
    </location>
</feature>
<dbReference type="Pfam" id="PF13472">
    <property type="entry name" value="Lipase_GDSL_2"/>
    <property type="match status" value="1"/>
</dbReference>
<evidence type="ECO:0000313" key="3">
    <source>
        <dbReference type="EMBL" id="EFF67797.1"/>
    </source>
</evidence>
<evidence type="ECO:0000313" key="4">
    <source>
        <dbReference type="Proteomes" id="UP000006238"/>
    </source>
</evidence>
<gene>
    <name evidence="3" type="ORF">BUTYVIB_02021</name>
</gene>
<comment type="caution">
    <text evidence="3">The sequence shown here is derived from an EMBL/GenBank/DDBJ whole genome shotgun (WGS) entry which is preliminary data.</text>
</comment>
<reference evidence="3 4" key="1">
    <citation type="submission" date="2010-02" db="EMBL/GenBank/DDBJ databases">
        <authorList>
            <person name="Weinstock G."/>
            <person name="Sodergren E."/>
            <person name="Clifton S."/>
            <person name="Fulton L."/>
            <person name="Fulton B."/>
            <person name="Courtney L."/>
            <person name="Fronick C."/>
            <person name="Harrison M."/>
            <person name="Strong C."/>
            <person name="Farmer C."/>
            <person name="Delahaunty K."/>
            <person name="Markovic C."/>
            <person name="Hall O."/>
            <person name="Minx P."/>
            <person name="Tomlinson C."/>
            <person name="Mitreva M."/>
            <person name="Nelson J."/>
            <person name="Hou S."/>
            <person name="Wollam A."/>
            <person name="Pepin K.H."/>
            <person name="Johnson M."/>
            <person name="Bhonagiri V."/>
            <person name="Zhang X."/>
            <person name="Suruliraj S."/>
            <person name="Warren W."/>
            <person name="Chinwalla A."/>
            <person name="Mardis E.R."/>
            <person name="Wilson R.K."/>
        </authorList>
    </citation>
    <scope>NUCLEOTIDE SEQUENCE [LARGE SCALE GENOMIC DNA]</scope>
    <source>
        <strain evidence="3 4">DSM 2876</strain>
    </source>
</reference>
<sequence>MKKKLPFFLALIISVPIITLIVFLLAGVKADNANVADGESYMAALKDADINKIEHKINENRQTGSSTEPVTTAPTEPVTDSATTAPTEPVTDSATTAPTNPPETKPASTGDFSYSNIGCYIPYSVDADKANAAADSFDGSRASYRTVFGNAAFVGDSVMTGFDVYMGLPNNVNVFAGVGAFMDKHLPTVIDSVIARYPKYVFIRYGINEMGTTTAEADAFASRYKGYIQKLKNDLPDAKIVVLGISPVGNVAVAKETRFGMVSEYNTRIKAFCQEIGVAYYENSELFISNASLYSKDGIHFSKELYQKWVKDIIRKVGVY</sequence>
<dbReference type="eggNOG" id="COG2755">
    <property type="taxonomic scope" value="Bacteria"/>
</dbReference>